<dbReference type="EMBL" id="BA000028">
    <property type="protein sequence ID" value="BAC13681.1"/>
    <property type="molecule type" value="Genomic_DNA"/>
</dbReference>
<protein>
    <submittedName>
        <fullName evidence="1">Hypothetical conserved protein</fullName>
    </submittedName>
</protein>
<dbReference type="KEGG" id="oih:OB1725"/>
<proteinExistence type="predicted"/>
<dbReference type="Gene3D" id="3.10.450.50">
    <property type="match status" value="1"/>
</dbReference>
<evidence type="ECO:0000313" key="2">
    <source>
        <dbReference type="Proteomes" id="UP000000822"/>
    </source>
</evidence>
<dbReference type="eggNOG" id="COG3631">
    <property type="taxonomic scope" value="Bacteria"/>
</dbReference>
<organism evidence="1 2">
    <name type="scientific">Oceanobacillus iheyensis (strain DSM 14371 / CIP 107618 / JCM 11309 / KCTC 3954 / HTE831)</name>
    <dbReference type="NCBI Taxonomy" id="221109"/>
    <lineage>
        <taxon>Bacteria</taxon>
        <taxon>Bacillati</taxon>
        <taxon>Bacillota</taxon>
        <taxon>Bacilli</taxon>
        <taxon>Bacillales</taxon>
        <taxon>Bacillaceae</taxon>
        <taxon>Oceanobacillus</taxon>
    </lineage>
</organism>
<keyword evidence="2" id="KW-1185">Reference proteome</keyword>
<dbReference type="HOGENOM" id="CLU_147287_2_0_9"/>
<sequence>MSEKTELIDGKVLYFPRGCNNAPRKELLVQFYANILESRSNNLNQVVSPAITWKEIQNTSVEGAESIFVWLIERHKDIEELNIESVITHGKEAAVKGTYTSNNELTYFCDIFKFKSAGKQAPIIEVTSYRMSDKV</sequence>
<reference evidence="1 2" key="2">
    <citation type="journal article" date="2002" name="Nucleic Acids Res.">
        <title>Genome sequence of Oceanobacillus iheyensis isolated from the Iheya Ridge and its unexpected adaptive capabilities to extreme environments.</title>
        <authorList>
            <person name="Takami H."/>
            <person name="Takaki Y."/>
            <person name="Uchiyama I."/>
        </authorList>
    </citation>
    <scope>NUCLEOTIDE SEQUENCE [LARGE SCALE GENOMIC DNA]</scope>
    <source>
        <strain evidence="2">DSM 14371 / CIP 107618 / JCM 11309 / KCTC 3954 / HTE831</strain>
    </source>
</reference>
<evidence type="ECO:0000313" key="1">
    <source>
        <dbReference type="EMBL" id="BAC13681.1"/>
    </source>
</evidence>
<accession>Q8EQH5</accession>
<dbReference type="OrthoDB" id="7950977at2"/>
<dbReference type="Proteomes" id="UP000000822">
    <property type="component" value="Chromosome"/>
</dbReference>
<dbReference type="AlphaFoldDB" id="Q8EQH5"/>
<reference evidence="1 2" key="1">
    <citation type="journal article" date="2001" name="FEMS Microbiol. Lett.">
        <title>Oceanobacillus iheyensis gen. nov., sp. nov., a deep-sea extremely halotolerant and alkaliphilic species isolated from a depth of 1050 m on the Iheya Ridge.</title>
        <authorList>
            <person name="Lu J."/>
            <person name="Nogi Y."/>
            <person name="Takami H."/>
        </authorList>
    </citation>
    <scope>NUCLEOTIDE SEQUENCE [LARGE SCALE GENOMIC DNA]</scope>
    <source>
        <strain evidence="2">DSM 14371 / CIP 107618 / JCM 11309 / KCTC 3954 / HTE831</strain>
    </source>
</reference>
<dbReference type="STRING" id="221109.gene:10733965"/>
<gene>
    <name evidence="1" type="ordered locus">OB1725</name>
</gene>
<name>Q8EQH5_OCEIH</name>
<dbReference type="RefSeq" id="WP_011066125.1">
    <property type="nucleotide sequence ID" value="NC_004193.1"/>
</dbReference>